<dbReference type="AlphaFoldDB" id="A0A1Z3N4P2"/>
<sequence>MKLLTSVIVFVIFGQSAVAATMPAFTRFGEGFSVQPKTEKKVTMPKVMSQDTLGLCYSFAAAAIMTAEKCRIEKKDCNNLPDSEVFSPLDVARFGNDPDGENTFESSYRGIREGGPGAFTLEVAATFVGNAASQQCMSLDKVLTKIGGAQMGTEAQVAAFKRLRKKYDEYRKIDPNCQTCLSDFFATAKTEVDKDFAVDTDPARLLKAFSEETYEKFFDRLVTPKECARAKNRAYFEGMGSTEISLFPKKGQKADYANSIAEIKKQLSAGHPILLSNICLNEKYSDDCPAPGVEGGNKHATVISGYRRMCDKANKCYDAVQIHNSWGQEWQDTYNGGWVDAETLLNYTGYPEQMLAWLSDKPKDK</sequence>
<dbReference type="Gene3D" id="3.90.70.10">
    <property type="entry name" value="Cysteine proteinases"/>
    <property type="match status" value="1"/>
</dbReference>
<gene>
    <name evidence="2" type="ORF">B9G79_02125</name>
</gene>
<reference evidence="2 3" key="1">
    <citation type="submission" date="2017-04" db="EMBL/GenBank/DDBJ databases">
        <title>Whole genome sequence of Bdellovibrio bacteriovorus strain SSB218315.</title>
        <authorList>
            <person name="Oyedara O."/>
            <person name="Rodriguez-Perez M.A."/>
        </authorList>
    </citation>
    <scope>NUCLEOTIDE SEQUENCE [LARGE SCALE GENOMIC DNA]</scope>
    <source>
        <strain evidence="2 3">SSB218315</strain>
    </source>
</reference>
<dbReference type="Proteomes" id="UP000197003">
    <property type="component" value="Chromosome"/>
</dbReference>
<evidence type="ECO:0000313" key="3">
    <source>
        <dbReference type="Proteomes" id="UP000197003"/>
    </source>
</evidence>
<organism evidence="2 3">
    <name type="scientific">Bdellovibrio bacteriovorus</name>
    <dbReference type="NCBI Taxonomy" id="959"/>
    <lineage>
        <taxon>Bacteria</taxon>
        <taxon>Pseudomonadati</taxon>
        <taxon>Bdellovibrionota</taxon>
        <taxon>Bdellovibrionia</taxon>
        <taxon>Bdellovibrionales</taxon>
        <taxon>Pseudobdellovibrionaceae</taxon>
        <taxon>Bdellovibrio</taxon>
    </lineage>
</organism>
<protein>
    <recommendedName>
        <fullName evidence="4">Peptidase C1A papain C-terminal domain-containing protein</fullName>
    </recommendedName>
</protein>
<evidence type="ECO:0008006" key="4">
    <source>
        <dbReference type="Google" id="ProtNLM"/>
    </source>
</evidence>
<dbReference type="InterPro" id="IPR038765">
    <property type="entry name" value="Papain-like_cys_pep_sf"/>
</dbReference>
<proteinExistence type="predicted"/>
<name>A0A1Z3N4P2_BDEBC</name>
<feature type="chain" id="PRO_5012125123" description="Peptidase C1A papain C-terminal domain-containing protein" evidence="1">
    <location>
        <begin position="20"/>
        <end position="365"/>
    </location>
</feature>
<accession>A0A1Z3N4P2</accession>
<evidence type="ECO:0000256" key="1">
    <source>
        <dbReference type="SAM" id="SignalP"/>
    </source>
</evidence>
<dbReference type="RefSeq" id="WP_088564083.1">
    <property type="nucleotide sequence ID" value="NZ_CP020946.1"/>
</dbReference>
<dbReference type="EMBL" id="CP020946">
    <property type="protein sequence ID" value="ASD62444.1"/>
    <property type="molecule type" value="Genomic_DNA"/>
</dbReference>
<dbReference type="SUPFAM" id="SSF54001">
    <property type="entry name" value="Cysteine proteinases"/>
    <property type="match status" value="1"/>
</dbReference>
<keyword evidence="1" id="KW-0732">Signal</keyword>
<dbReference type="OrthoDB" id="1489061at2"/>
<feature type="signal peptide" evidence="1">
    <location>
        <begin position="1"/>
        <end position="19"/>
    </location>
</feature>
<evidence type="ECO:0000313" key="2">
    <source>
        <dbReference type="EMBL" id="ASD62444.1"/>
    </source>
</evidence>